<evidence type="ECO:0000256" key="2">
    <source>
        <dbReference type="SAM" id="Phobius"/>
    </source>
</evidence>
<dbReference type="Proteomes" id="UP000000387">
    <property type="component" value="Chromosome"/>
</dbReference>
<evidence type="ECO:0000256" key="1">
    <source>
        <dbReference type="SAM" id="Coils"/>
    </source>
</evidence>
<dbReference type="PANTHER" id="PTHR14136:SF17">
    <property type="entry name" value="BTB_POZ DOMAIN-CONTAINING PROTEIN KCTD9"/>
    <property type="match status" value="1"/>
</dbReference>
<keyword evidence="1" id="KW-0175">Coiled coil</keyword>
<feature type="transmembrane region" description="Helical" evidence="2">
    <location>
        <begin position="31"/>
        <end position="51"/>
    </location>
</feature>
<keyword evidence="2" id="KW-0812">Transmembrane</keyword>
<accession>E3H5E9</accession>
<dbReference type="eggNOG" id="COG1357">
    <property type="taxonomic scope" value="Bacteria"/>
</dbReference>
<dbReference type="SUPFAM" id="SSF141571">
    <property type="entry name" value="Pentapeptide repeat-like"/>
    <property type="match status" value="1"/>
</dbReference>
<dbReference type="eggNOG" id="COG4372">
    <property type="taxonomic scope" value="Bacteria"/>
</dbReference>
<dbReference type="KEGG" id="rdn:HMPREF0733_11325"/>
<evidence type="ECO:0000313" key="4">
    <source>
        <dbReference type="Proteomes" id="UP000000387"/>
    </source>
</evidence>
<feature type="coiled-coil region" evidence="1">
    <location>
        <begin position="109"/>
        <end position="140"/>
    </location>
</feature>
<dbReference type="InterPro" id="IPR051082">
    <property type="entry name" value="Pentapeptide-BTB/POZ_domain"/>
</dbReference>
<dbReference type="AlphaFoldDB" id="E3H5E9"/>
<proteinExistence type="predicted"/>
<name>E3H5E9_ROTDC</name>
<sequence>MIEKPREHEETNATNPIGKTEKFVSKHFVRLLVWLAVSGGALAIFGPWLLYVTGLTGETDANLRLHILYVTGGTIAVLGLVETHRKNTTDRIKADADIQNYQASQSHQAKMLDEQARQFTENIAKEREKIEADKAKSEQDYIRQVHAERRSRYATAIEQLSNDKASIRLGGVYTLVGLVDEWLADEKTIPDIEERRKEGQVIINNLCAYIRSPFLLTERAEQLDKPYAKDLQKDFGGDKEKFDANKIAFSRDKAALEEERQIRQSIIKEIRERLQGIGTQDPWSKFDYDFSNAHFFYPIDFTYSYFGASLQFSGATFSGYAEFCGTNFAQIANFSKANFTRDTDFSKANFTGVGFSRATFAERANFTEATFTQGADFTEANFTGVGFSRATFAERANFTEATFTQGADFTEAKFTRNAIFLGATFTQSADFPKTFYNFPKTPFDFSEVKFIQHAIFVGATFTQGANFSNAIFTGNADFTEADFNFSEVKFIQHAIFVGATFTQGANFSNAIFTGNADFTGAEFDFSGATFDFSGATFIQGADFSEAQFIGNTDFSKASFTVNNDDLCGTVYTELSMATFDFSESIFDGYVFFSCATFAERVDFTEAIFTRGASFSGTTFHGDPIFAFTFLADDCDYETYEAKFSCRVNPTDYNFEADPESPYKIETEEQEHNGIKFIIPKDTELFDPDDPSN</sequence>
<dbReference type="HOGENOM" id="CLU_025131_0_0_11"/>
<dbReference type="Pfam" id="PF13576">
    <property type="entry name" value="Pentapeptide_3"/>
    <property type="match status" value="5"/>
</dbReference>
<dbReference type="GeneID" id="29743048"/>
<gene>
    <name evidence="3" type="ordered locus">HMPREF0733_11325</name>
</gene>
<dbReference type="PANTHER" id="PTHR14136">
    <property type="entry name" value="BTB_POZ DOMAIN-CONTAINING PROTEIN KCTD9"/>
    <property type="match status" value="1"/>
</dbReference>
<protein>
    <submittedName>
        <fullName evidence="3">Pentapeptide repeat protein</fullName>
    </submittedName>
</protein>
<dbReference type="InterPro" id="IPR001646">
    <property type="entry name" value="5peptide_repeat"/>
</dbReference>
<keyword evidence="2" id="KW-0472">Membrane</keyword>
<dbReference type="RefSeq" id="WP_013398530.1">
    <property type="nucleotide sequence ID" value="NC_014643.1"/>
</dbReference>
<dbReference type="Gene3D" id="2.160.20.80">
    <property type="entry name" value="E3 ubiquitin-protein ligase SopA"/>
    <property type="match status" value="2"/>
</dbReference>
<dbReference type="EMBL" id="CP002280">
    <property type="protein sequence ID" value="ADP40782.1"/>
    <property type="molecule type" value="Genomic_DNA"/>
</dbReference>
<organism evidence="3 4">
    <name type="scientific">Rothia dentocariosa (strain ATCC 17931 / CDC X599 / XDIA)</name>
    <dbReference type="NCBI Taxonomy" id="762948"/>
    <lineage>
        <taxon>Bacteria</taxon>
        <taxon>Bacillati</taxon>
        <taxon>Actinomycetota</taxon>
        <taxon>Actinomycetes</taxon>
        <taxon>Micrococcales</taxon>
        <taxon>Micrococcaceae</taxon>
        <taxon>Rothia</taxon>
    </lineage>
</organism>
<evidence type="ECO:0000313" key="3">
    <source>
        <dbReference type="EMBL" id="ADP40782.1"/>
    </source>
</evidence>
<keyword evidence="2" id="KW-1133">Transmembrane helix</keyword>
<reference evidence="4" key="1">
    <citation type="submission" date="2010-10" db="EMBL/GenBank/DDBJ databases">
        <title>The complete genome of Rothia dentocariosa ATCC 17931.</title>
        <authorList>
            <person name="Muzny D."/>
            <person name="Qin X."/>
            <person name="Buhay C."/>
            <person name="Dugan-Rocha S."/>
            <person name="Ding Y."/>
            <person name="Chen G."/>
            <person name="Hawes A."/>
            <person name="Holder M."/>
            <person name="Jhangiani S."/>
            <person name="Johnson A."/>
            <person name="Khan Z."/>
            <person name="Li Z."/>
            <person name="Liu W."/>
            <person name="Liu X."/>
            <person name="Perez L."/>
            <person name="Shen H."/>
            <person name="Wang Q."/>
            <person name="Watt J."/>
            <person name="Xi L."/>
            <person name="Xin Y."/>
            <person name="Zhou J."/>
            <person name="Deng J."/>
            <person name="Jiang H."/>
            <person name="Liu Y."/>
            <person name="Qu J."/>
            <person name="Song X.-Z."/>
            <person name="Zhang L."/>
            <person name="Villasana D."/>
            <person name="Johnson A."/>
            <person name="Liu J."/>
            <person name="Liyanage D."/>
            <person name="Lorensuhewa L."/>
            <person name="Robinson T."/>
            <person name="Song A."/>
            <person name="Song B.-B."/>
            <person name="Dinh H."/>
            <person name="Thornton R."/>
            <person name="Coyle M."/>
            <person name="Francisco L."/>
            <person name="Jackson L."/>
            <person name="Javaid M."/>
            <person name="Korchina V."/>
            <person name="Kovar C."/>
            <person name="Mata R."/>
            <person name="Mathew T."/>
            <person name="Ngo R."/>
            <person name="Nguyen L."/>
            <person name="Nguyen N."/>
            <person name="Okwuonu G."/>
            <person name="Ongeri F."/>
            <person name="Pham C."/>
            <person name="Simmons D."/>
            <person name="Wilczek-Boney K."/>
            <person name="Hale W."/>
            <person name="Jakkamsetti A."/>
            <person name="Pham P."/>
            <person name="Ruth R."/>
            <person name="San Lucas F."/>
            <person name="Warren J."/>
            <person name="Zhang J."/>
            <person name="Zhao Z."/>
            <person name="Zhou C."/>
            <person name="Zhu D."/>
            <person name="Lee S."/>
            <person name="Bess C."/>
            <person name="Blankenburg K."/>
            <person name="Forbes L."/>
            <person name="Fu Q."/>
            <person name="Gubbala S."/>
            <person name="Hirani K."/>
            <person name="Jayaseelan J.C."/>
            <person name="Lara F."/>
            <person name="Munidasa M."/>
            <person name="Palculict T."/>
            <person name="Patil S."/>
            <person name="Pu L.-L."/>
            <person name="Saada N."/>
            <person name="Tang L."/>
            <person name="Weissenberger G."/>
            <person name="Zhu Y."/>
            <person name="Hemphill L."/>
            <person name="Shang Y."/>
            <person name="Youmans B."/>
            <person name="Ayvaz T."/>
            <person name="Ross M."/>
            <person name="Santibanez J."/>
            <person name="Aqrawi P."/>
            <person name="Gross S."/>
            <person name="Joshi V."/>
            <person name="Fowler G."/>
            <person name="Nazareth L."/>
            <person name="Reid J."/>
            <person name="Worley K."/>
            <person name="Petrosino J."/>
            <person name="Highlander S."/>
            <person name="Gibbs R."/>
        </authorList>
    </citation>
    <scope>NUCLEOTIDE SEQUENCE [LARGE SCALE GENOMIC DNA]</scope>
    <source>
        <strain evidence="4">ATCC 17931 / CDC X599 / XDIA</strain>
    </source>
</reference>